<feature type="transmembrane region" description="Helical" evidence="2">
    <location>
        <begin position="6"/>
        <end position="23"/>
    </location>
</feature>
<accession>A0A0J9T5V8</accession>
<gene>
    <name evidence="3" type="ORF">PVMG_03628</name>
</gene>
<evidence type="ECO:0000313" key="4">
    <source>
        <dbReference type="Proteomes" id="UP000053776"/>
    </source>
</evidence>
<evidence type="ECO:0000313" key="3">
    <source>
        <dbReference type="EMBL" id="KMZ90067.1"/>
    </source>
</evidence>
<keyword evidence="2" id="KW-1133">Transmembrane helix</keyword>
<proteinExistence type="predicted"/>
<reference evidence="3 4" key="1">
    <citation type="submission" date="2011-08" db="EMBL/GenBank/DDBJ databases">
        <title>The Genome Sequence of Plasmodium vivax Mauritania I.</title>
        <authorList>
            <consortium name="The Broad Institute Genome Sequencing Platform"/>
            <consortium name="The Broad Institute Genome Sequencing Center for Infectious Disease"/>
            <person name="Neafsey D."/>
            <person name="Carlton J."/>
            <person name="Barnwell J."/>
            <person name="Collins W."/>
            <person name="Escalante A."/>
            <person name="Mullikin J."/>
            <person name="Saul A."/>
            <person name="Guigo R."/>
            <person name="Camara F."/>
            <person name="Young S.K."/>
            <person name="Zeng Q."/>
            <person name="Gargeya S."/>
            <person name="Fitzgerald M."/>
            <person name="Haas B."/>
            <person name="Abouelleil A."/>
            <person name="Alvarado L."/>
            <person name="Arachchi H.M."/>
            <person name="Berlin A."/>
            <person name="Brown A."/>
            <person name="Chapman S.B."/>
            <person name="Chen Z."/>
            <person name="Dunbar C."/>
            <person name="Freedman E."/>
            <person name="Gearin G."/>
            <person name="Gellesch M."/>
            <person name="Goldberg J."/>
            <person name="Griggs A."/>
            <person name="Gujja S."/>
            <person name="Heiman D."/>
            <person name="Howarth C."/>
            <person name="Larson L."/>
            <person name="Lui A."/>
            <person name="MacDonald P.J.P."/>
            <person name="Montmayeur A."/>
            <person name="Murphy C."/>
            <person name="Neiman D."/>
            <person name="Pearson M."/>
            <person name="Priest M."/>
            <person name="Roberts A."/>
            <person name="Saif S."/>
            <person name="Shea T."/>
            <person name="Shenoy N."/>
            <person name="Sisk P."/>
            <person name="Stolte C."/>
            <person name="Sykes S."/>
            <person name="Wortman J."/>
            <person name="Nusbaum C."/>
            <person name="Birren B."/>
        </authorList>
    </citation>
    <scope>NUCLEOTIDE SEQUENCE [LARGE SCALE GENOMIC DNA]</scope>
    <source>
        <strain evidence="3 4">Mauritania I</strain>
    </source>
</reference>
<keyword evidence="1" id="KW-0175">Coiled coil</keyword>
<sequence>MFLYHNIFFVFILITSICLYCPHETTSYKLLYKNISVNNKNFEVKVLLSYAKLGTKKKTSRVDRILASIYEDIKRKRQQILDAAPSNKIKVKQIKKRRDNLKRSKLNSKIHDSSKRRKTSLFKRIKLLFRRKKKDKFARLKYLIEMSEKNIREEKENKKKKKKNSKFKELRNKISYPHLFLSLIGLLAVIGGLSGK</sequence>
<name>A0A0J9T5V8_PLAVI</name>
<evidence type="ECO:0008006" key="5">
    <source>
        <dbReference type="Google" id="ProtNLM"/>
    </source>
</evidence>
<organism evidence="3 4">
    <name type="scientific">Plasmodium vivax Mauritania I</name>
    <dbReference type="NCBI Taxonomy" id="1035515"/>
    <lineage>
        <taxon>Eukaryota</taxon>
        <taxon>Sar</taxon>
        <taxon>Alveolata</taxon>
        <taxon>Apicomplexa</taxon>
        <taxon>Aconoidasida</taxon>
        <taxon>Haemosporida</taxon>
        <taxon>Plasmodiidae</taxon>
        <taxon>Plasmodium</taxon>
        <taxon>Plasmodium (Plasmodium)</taxon>
    </lineage>
</organism>
<dbReference type="AlphaFoldDB" id="A0A0J9T5V8"/>
<keyword evidence="2" id="KW-0472">Membrane</keyword>
<protein>
    <recommendedName>
        <fullName evidence="5">Transmembrane protein</fullName>
    </recommendedName>
</protein>
<dbReference type="Proteomes" id="UP000053776">
    <property type="component" value="Unassembled WGS sequence"/>
</dbReference>
<evidence type="ECO:0000256" key="1">
    <source>
        <dbReference type="SAM" id="Coils"/>
    </source>
</evidence>
<dbReference type="EMBL" id="KQ235117">
    <property type="protein sequence ID" value="KMZ90067.1"/>
    <property type="molecule type" value="Genomic_DNA"/>
</dbReference>
<dbReference type="OrthoDB" id="10343466at2759"/>
<feature type="coiled-coil region" evidence="1">
    <location>
        <begin position="143"/>
        <end position="173"/>
    </location>
</feature>
<keyword evidence="2" id="KW-0812">Transmembrane</keyword>
<feature type="transmembrane region" description="Helical" evidence="2">
    <location>
        <begin position="174"/>
        <end position="193"/>
    </location>
</feature>
<evidence type="ECO:0000256" key="2">
    <source>
        <dbReference type="SAM" id="Phobius"/>
    </source>
</evidence>